<feature type="chain" id="PRO_5040968342" evidence="1">
    <location>
        <begin position="26"/>
        <end position="405"/>
    </location>
</feature>
<reference evidence="3" key="1">
    <citation type="submission" date="2025-08" db="UniProtKB">
        <authorList>
            <consortium name="RefSeq"/>
        </authorList>
    </citation>
    <scope>IDENTIFICATION</scope>
</reference>
<name>A0A9W3BFU4_BIOGL</name>
<proteinExistence type="predicted"/>
<dbReference type="GeneID" id="106062521"/>
<accession>A0A9W3BFU4</accession>
<protein>
    <submittedName>
        <fullName evidence="3">Uncharacterized protein LOC106062521</fullName>
    </submittedName>
</protein>
<organism evidence="2 3">
    <name type="scientific">Biomphalaria glabrata</name>
    <name type="common">Bloodfluke planorb</name>
    <name type="synonym">Freshwater snail</name>
    <dbReference type="NCBI Taxonomy" id="6526"/>
    <lineage>
        <taxon>Eukaryota</taxon>
        <taxon>Metazoa</taxon>
        <taxon>Spiralia</taxon>
        <taxon>Lophotrochozoa</taxon>
        <taxon>Mollusca</taxon>
        <taxon>Gastropoda</taxon>
        <taxon>Heterobranchia</taxon>
        <taxon>Euthyneura</taxon>
        <taxon>Panpulmonata</taxon>
        <taxon>Hygrophila</taxon>
        <taxon>Lymnaeoidea</taxon>
        <taxon>Planorbidae</taxon>
        <taxon>Biomphalaria</taxon>
    </lineage>
</organism>
<sequence length="405" mass="46166">MRVGTFSFFLTALVLLWIHIKQATGFERITSGLAGVVCEEGFRKCSKGPPTCINEKCQCPEGYNGKGNFICFPKGYYHLSILSDPYYHTLTGDAAHMYFPCRYPVAHFITYYQSKVDSTCRVQIHAFNKLVRGKYYIHGFDVALSITDYTLGKRSTSAISYRKTGSACNGRYTYIGKGSLGYRPDGPWDKFYEPLSLDLRHEIVRLRHDPVNNFAYLEVKSCGFRIDFRAYDRCSGVQQSQVPGLAVSVKENAVKSWLTGDHFVTFVPGFSLKAYAAQARMPPEHALLLSVIESKVDQNQPDGSQQCKALYDITKKKNHRQNLPAAFEACFFMMSSPLFVHCYDDDHHGNRLLPLFSRCVRSFRNKNRLNCEDSDQNICRCAQLVNRTSSYHEYNRICCRSARKS</sequence>
<evidence type="ECO:0000313" key="3">
    <source>
        <dbReference type="RefSeq" id="XP_055898304.1"/>
    </source>
</evidence>
<dbReference type="OrthoDB" id="6039685at2759"/>
<gene>
    <name evidence="3" type="primary">LOC106062521</name>
</gene>
<evidence type="ECO:0000313" key="2">
    <source>
        <dbReference type="Proteomes" id="UP001165740"/>
    </source>
</evidence>
<evidence type="ECO:0000256" key="1">
    <source>
        <dbReference type="SAM" id="SignalP"/>
    </source>
</evidence>
<dbReference type="AlphaFoldDB" id="A0A9W3BFU4"/>
<keyword evidence="1" id="KW-0732">Signal</keyword>
<dbReference type="OMA" id="HEYNRIC"/>
<keyword evidence="2" id="KW-1185">Reference proteome</keyword>
<feature type="signal peptide" evidence="1">
    <location>
        <begin position="1"/>
        <end position="25"/>
    </location>
</feature>
<dbReference type="Proteomes" id="UP001165740">
    <property type="component" value="Chromosome 9"/>
</dbReference>
<dbReference type="RefSeq" id="XP_055898304.1">
    <property type="nucleotide sequence ID" value="XM_056042329.1"/>
</dbReference>